<keyword evidence="2" id="KW-1185">Reference proteome</keyword>
<gene>
    <name evidence="1" type="ORF">CLUP02_05321</name>
</gene>
<evidence type="ECO:0000313" key="1">
    <source>
        <dbReference type="EMBL" id="UQC79841.1"/>
    </source>
</evidence>
<dbReference type="RefSeq" id="XP_049141472.1">
    <property type="nucleotide sequence ID" value="XM_049284329.1"/>
</dbReference>
<dbReference type="Proteomes" id="UP000830671">
    <property type="component" value="Chromosome 3"/>
</dbReference>
<proteinExistence type="predicted"/>
<dbReference type="AlphaFoldDB" id="A0A9Q8SN35"/>
<organism evidence="1 2">
    <name type="scientific">Colletotrichum lupini</name>
    <dbReference type="NCBI Taxonomy" id="145971"/>
    <lineage>
        <taxon>Eukaryota</taxon>
        <taxon>Fungi</taxon>
        <taxon>Dikarya</taxon>
        <taxon>Ascomycota</taxon>
        <taxon>Pezizomycotina</taxon>
        <taxon>Sordariomycetes</taxon>
        <taxon>Hypocreomycetidae</taxon>
        <taxon>Glomerellales</taxon>
        <taxon>Glomerellaceae</taxon>
        <taxon>Colletotrichum</taxon>
        <taxon>Colletotrichum acutatum species complex</taxon>
    </lineage>
</organism>
<name>A0A9Q8SN35_9PEZI</name>
<sequence>MRVQLSPVVPAVFRGRPPVMPSPVVAPASVRASHGGALAPSWLRIHVVVLTHPLNVPRIPIQERSYRLEYGNVSVALGARLNSVCSLRPHDWPNNTLSQLTSGKSPLSPLPSLGPQIPARGDSSALLLSLFRLLVHPLSLASPGRFGTCSSPPPRIRFWGETEIASILSFPLLVSLPLDLFSFSPPSLLGFPLPSSYLLLLTLLSTKHRPASLNKPQATSGCLSIPSNPLLFLPTLFSSFDLSHLAAAPSLLSARPQCLKRTPASRYLRKAPTTTSFPKYSTSDSISASSFAHLRPASKLSPVFERLTNPDLIPAIDLLFDLYDSNHRPLLRLARPFILSVVDFPNAYETCKTAASHCMGT</sequence>
<dbReference type="GeneID" id="73339339"/>
<protein>
    <submittedName>
        <fullName evidence="1">Uncharacterized protein</fullName>
    </submittedName>
</protein>
<accession>A0A9Q8SN35</accession>
<reference evidence="1" key="1">
    <citation type="journal article" date="2021" name="Mol. Plant Microbe Interact.">
        <title>Complete Genome Sequence of the Plant-Pathogenic Fungus Colletotrichum lupini.</title>
        <authorList>
            <person name="Baroncelli R."/>
            <person name="Pensec F."/>
            <person name="Da Lio D."/>
            <person name="Boufleur T."/>
            <person name="Vicente I."/>
            <person name="Sarrocco S."/>
            <person name="Picot A."/>
            <person name="Baraldi E."/>
            <person name="Sukno S."/>
            <person name="Thon M."/>
            <person name="Le Floch G."/>
        </authorList>
    </citation>
    <scope>NUCLEOTIDE SEQUENCE</scope>
    <source>
        <strain evidence="1">IMI 504893</strain>
    </source>
</reference>
<dbReference type="KEGG" id="clup:CLUP02_05321"/>
<evidence type="ECO:0000313" key="2">
    <source>
        <dbReference type="Proteomes" id="UP000830671"/>
    </source>
</evidence>
<dbReference type="EMBL" id="CP019475">
    <property type="protein sequence ID" value="UQC79841.1"/>
    <property type="molecule type" value="Genomic_DNA"/>
</dbReference>